<evidence type="ECO:0000313" key="3">
    <source>
        <dbReference type="EMBL" id="QBK86254.1"/>
    </source>
</evidence>
<gene>
    <name evidence="3" type="ORF">LCMAC102_00490</name>
</gene>
<dbReference type="Gene3D" id="1.25.40.20">
    <property type="entry name" value="Ankyrin repeat-containing domain"/>
    <property type="match status" value="2"/>
</dbReference>
<proteinExistence type="predicted"/>
<dbReference type="SMART" id="SM00248">
    <property type="entry name" value="ANK"/>
    <property type="match status" value="4"/>
</dbReference>
<keyword evidence="1" id="KW-0677">Repeat</keyword>
<accession>A0A481YUP7</accession>
<name>A0A481YUP7_9VIRU</name>
<evidence type="ECO:0000256" key="2">
    <source>
        <dbReference type="ARBA" id="ARBA00023043"/>
    </source>
</evidence>
<dbReference type="EMBL" id="MK500334">
    <property type="protein sequence ID" value="QBK86254.1"/>
    <property type="molecule type" value="Genomic_DNA"/>
</dbReference>
<reference evidence="3" key="1">
    <citation type="journal article" date="2019" name="MBio">
        <title>Virus Genomes from Deep Sea Sediments Expand the Ocean Megavirome and Support Independent Origins of Viral Gigantism.</title>
        <authorList>
            <person name="Backstrom D."/>
            <person name="Yutin N."/>
            <person name="Jorgensen S.L."/>
            <person name="Dharamshi J."/>
            <person name="Homa F."/>
            <person name="Zaremba-Niedwiedzka K."/>
            <person name="Spang A."/>
            <person name="Wolf Y.I."/>
            <person name="Koonin E.V."/>
            <person name="Ettema T.J."/>
        </authorList>
    </citation>
    <scope>NUCLEOTIDE SEQUENCE</scope>
</reference>
<keyword evidence="2" id="KW-0040">ANK repeat</keyword>
<dbReference type="InterPro" id="IPR002110">
    <property type="entry name" value="Ankyrin_rpt"/>
</dbReference>
<dbReference type="Pfam" id="PF12796">
    <property type="entry name" value="Ank_2"/>
    <property type="match status" value="1"/>
</dbReference>
<dbReference type="PANTHER" id="PTHR24188">
    <property type="entry name" value="ANKYRIN REPEAT PROTEIN"/>
    <property type="match status" value="1"/>
</dbReference>
<protein>
    <submittedName>
        <fullName evidence="3">Ankyrin repeat protein</fullName>
    </submittedName>
</protein>
<organism evidence="3">
    <name type="scientific">Marseillevirus LCMAC102</name>
    <dbReference type="NCBI Taxonomy" id="2506603"/>
    <lineage>
        <taxon>Viruses</taxon>
        <taxon>Varidnaviria</taxon>
        <taxon>Bamfordvirae</taxon>
        <taxon>Nucleocytoviricota</taxon>
        <taxon>Megaviricetes</taxon>
        <taxon>Pimascovirales</taxon>
        <taxon>Pimascovirales incertae sedis</taxon>
        <taxon>Marseilleviridae</taxon>
    </lineage>
</organism>
<dbReference type="InterPro" id="IPR036770">
    <property type="entry name" value="Ankyrin_rpt-contain_sf"/>
</dbReference>
<dbReference type="PANTHER" id="PTHR24188:SF29">
    <property type="entry name" value="GH09064P"/>
    <property type="match status" value="1"/>
</dbReference>
<dbReference type="SUPFAM" id="SSF48403">
    <property type="entry name" value="Ankyrin repeat"/>
    <property type="match status" value="1"/>
</dbReference>
<evidence type="ECO:0000256" key="1">
    <source>
        <dbReference type="ARBA" id="ARBA00022737"/>
    </source>
</evidence>
<sequence length="237" mass="27463">MAILECPYIKNNISLDTLSYCCYNGHIHCVKYLIEKMSDGKNDKNVLGWVGELCDELGVMSLDDYEYPIKTESVTWKDCALQWSAERCQLELVKYLISLGLTLEDVRKWDNYALRMCMHGILHREDANHLEIIKYLTSPNLTPEGGLTLKDVRQTDNYILHWSIEEGYLETTKYLMGLGLNLKDVMSDNGYAISIAINCEHFESVKYLMDLGLTFEDMKDAWDIGSDDIEEFRKWLK</sequence>